<feature type="domain" description="NADP-dependent oxidoreductase" evidence="4">
    <location>
        <begin position="7"/>
        <end position="255"/>
    </location>
</feature>
<evidence type="ECO:0000256" key="3">
    <source>
        <dbReference type="ARBA" id="ARBA00023002"/>
    </source>
</evidence>
<keyword evidence="3" id="KW-0560">Oxidoreductase</keyword>
<dbReference type="PROSITE" id="PS00798">
    <property type="entry name" value="ALDOKETO_REDUCTASE_1"/>
    <property type="match status" value="1"/>
</dbReference>
<dbReference type="InterPro" id="IPR036812">
    <property type="entry name" value="NAD(P)_OxRdtase_dom_sf"/>
</dbReference>
<evidence type="ECO:0000256" key="2">
    <source>
        <dbReference type="ARBA" id="ARBA00022857"/>
    </source>
</evidence>
<dbReference type="InterPro" id="IPR018170">
    <property type="entry name" value="Aldo/ket_reductase_CS"/>
</dbReference>
<name>A0A1H8N6H1_9EURY</name>
<evidence type="ECO:0000313" key="6">
    <source>
        <dbReference type="Proteomes" id="UP000199126"/>
    </source>
</evidence>
<dbReference type="Proteomes" id="UP000199126">
    <property type="component" value="Unassembled WGS sequence"/>
</dbReference>
<sequence length="271" mass="30641">MDEMPRLGLGTYKNTDREQCIESVKTAIEMGYRHVDTAQMYDNEEYVGEGIAQAIDETDAERQDLFVATKLDTDNTGRDDVVETTKESLDRLGLDYVDLMYVHWPTDDYVPEETLPALDELVDEGLIDHVGLSNFRPDQLDEAREVLDAPLFAHQVEMHPLLPQRELVSYAQEHDHTLVAYSPVARGKVADDETIQEIAERHDASPYQVSLAWLLAKDNVAAIPKATGEEHIRDNFGALDITLSEDDLAAIDDIGERERIVDFEEAPWNQV</sequence>
<dbReference type="PIRSF" id="PIRSF000097">
    <property type="entry name" value="AKR"/>
    <property type="match status" value="1"/>
</dbReference>
<dbReference type="InterPro" id="IPR020471">
    <property type="entry name" value="AKR"/>
</dbReference>
<gene>
    <name evidence="5" type="ORF">SAMN04487948_101346</name>
</gene>
<dbReference type="PANTHER" id="PTHR43827:SF3">
    <property type="entry name" value="NADP-DEPENDENT OXIDOREDUCTASE DOMAIN-CONTAINING PROTEIN"/>
    <property type="match status" value="1"/>
</dbReference>
<accession>A0A1H8N6H1</accession>
<keyword evidence="6" id="KW-1185">Reference proteome</keyword>
<reference evidence="6" key="1">
    <citation type="submission" date="2016-10" db="EMBL/GenBank/DDBJ databases">
        <authorList>
            <person name="Varghese N."/>
            <person name="Submissions S."/>
        </authorList>
    </citation>
    <scope>NUCLEOTIDE SEQUENCE [LARGE SCALE GENOMIC DNA]</scope>
    <source>
        <strain evidence="6">CGMCC 1.10121</strain>
    </source>
</reference>
<organism evidence="5 6">
    <name type="scientific">Halogranum amylolyticum</name>
    <dbReference type="NCBI Taxonomy" id="660520"/>
    <lineage>
        <taxon>Archaea</taxon>
        <taxon>Methanobacteriati</taxon>
        <taxon>Methanobacteriota</taxon>
        <taxon>Stenosarchaea group</taxon>
        <taxon>Halobacteria</taxon>
        <taxon>Halobacteriales</taxon>
        <taxon>Haloferacaceae</taxon>
    </lineage>
</organism>
<dbReference type="PRINTS" id="PR00069">
    <property type="entry name" value="ALDKETRDTASE"/>
</dbReference>
<dbReference type="Gene3D" id="3.20.20.100">
    <property type="entry name" value="NADP-dependent oxidoreductase domain"/>
    <property type="match status" value="1"/>
</dbReference>
<dbReference type="GO" id="GO:0016616">
    <property type="term" value="F:oxidoreductase activity, acting on the CH-OH group of donors, NAD or NADP as acceptor"/>
    <property type="evidence" value="ECO:0007669"/>
    <property type="project" value="UniProtKB-ARBA"/>
</dbReference>
<dbReference type="Pfam" id="PF00248">
    <property type="entry name" value="Aldo_ket_red"/>
    <property type="match status" value="1"/>
</dbReference>
<dbReference type="EMBL" id="FODV01000001">
    <property type="protein sequence ID" value="SEO25170.1"/>
    <property type="molecule type" value="Genomic_DNA"/>
</dbReference>
<dbReference type="AlphaFoldDB" id="A0A1H8N6H1"/>
<evidence type="ECO:0000259" key="4">
    <source>
        <dbReference type="Pfam" id="PF00248"/>
    </source>
</evidence>
<keyword evidence="2" id="KW-0521">NADP</keyword>
<dbReference type="OrthoDB" id="275427at2157"/>
<evidence type="ECO:0000313" key="5">
    <source>
        <dbReference type="EMBL" id="SEO25170.1"/>
    </source>
</evidence>
<dbReference type="SUPFAM" id="SSF51430">
    <property type="entry name" value="NAD(P)-linked oxidoreductase"/>
    <property type="match status" value="1"/>
</dbReference>
<dbReference type="RefSeq" id="WP_089820721.1">
    <property type="nucleotide sequence ID" value="NZ_FODV01000001.1"/>
</dbReference>
<evidence type="ECO:0000256" key="1">
    <source>
        <dbReference type="ARBA" id="ARBA00007905"/>
    </source>
</evidence>
<protein>
    <submittedName>
        <fullName evidence="5">Aldo/keto reductase</fullName>
    </submittedName>
</protein>
<comment type="similarity">
    <text evidence="1">Belongs to the aldo/keto reductase family.</text>
</comment>
<proteinExistence type="inferred from homology"/>
<dbReference type="InterPro" id="IPR023210">
    <property type="entry name" value="NADP_OxRdtase_dom"/>
</dbReference>
<dbReference type="PANTHER" id="PTHR43827">
    <property type="entry name" value="2,5-DIKETO-D-GLUCONIC ACID REDUCTASE"/>
    <property type="match status" value="1"/>
</dbReference>